<protein>
    <submittedName>
        <fullName evidence="2">2-hydroxy-6-oxononadienedioate/2-hydroxy-6-oxononatrienedioate hydrolase</fullName>
        <ecNumber evidence="2">3.7.1.14</ecNumber>
    </submittedName>
</protein>
<dbReference type="InterPro" id="IPR050266">
    <property type="entry name" value="AB_hydrolase_sf"/>
</dbReference>
<dbReference type="PRINTS" id="PR00111">
    <property type="entry name" value="ABHYDROLASE"/>
</dbReference>
<accession>A0A5C5XF09</accession>
<dbReference type="GO" id="GO:0016787">
    <property type="term" value="F:hydrolase activity"/>
    <property type="evidence" value="ECO:0007669"/>
    <property type="project" value="UniProtKB-KW"/>
</dbReference>
<dbReference type="RefSeq" id="WP_146503599.1">
    <property type="nucleotide sequence ID" value="NZ_SJPG01000001.1"/>
</dbReference>
<feature type="domain" description="AB hydrolase-1" evidence="1">
    <location>
        <begin position="29"/>
        <end position="253"/>
    </location>
</feature>
<organism evidence="2 3">
    <name type="scientific">Rubinisphaera italica</name>
    <dbReference type="NCBI Taxonomy" id="2527969"/>
    <lineage>
        <taxon>Bacteria</taxon>
        <taxon>Pseudomonadati</taxon>
        <taxon>Planctomycetota</taxon>
        <taxon>Planctomycetia</taxon>
        <taxon>Planctomycetales</taxon>
        <taxon>Planctomycetaceae</taxon>
        <taxon>Rubinisphaera</taxon>
    </lineage>
</organism>
<dbReference type="AlphaFoldDB" id="A0A5C5XF09"/>
<dbReference type="InterPro" id="IPR029058">
    <property type="entry name" value="AB_hydrolase_fold"/>
</dbReference>
<dbReference type="Gene3D" id="3.40.50.1820">
    <property type="entry name" value="alpha/beta hydrolase"/>
    <property type="match status" value="1"/>
</dbReference>
<dbReference type="PANTHER" id="PTHR43798:SF33">
    <property type="entry name" value="HYDROLASE, PUTATIVE (AFU_ORTHOLOGUE AFUA_2G14860)-RELATED"/>
    <property type="match status" value="1"/>
</dbReference>
<evidence type="ECO:0000313" key="3">
    <source>
        <dbReference type="Proteomes" id="UP000316095"/>
    </source>
</evidence>
<evidence type="ECO:0000259" key="1">
    <source>
        <dbReference type="Pfam" id="PF12697"/>
    </source>
</evidence>
<comment type="caution">
    <text evidence="2">The sequence shown here is derived from an EMBL/GenBank/DDBJ whole genome shotgun (WGS) entry which is preliminary data.</text>
</comment>
<reference evidence="2 3" key="1">
    <citation type="submission" date="2019-02" db="EMBL/GenBank/DDBJ databases">
        <title>Deep-cultivation of Planctomycetes and their phenomic and genomic characterization uncovers novel biology.</title>
        <authorList>
            <person name="Wiegand S."/>
            <person name="Jogler M."/>
            <person name="Boedeker C."/>
            <person name="Pinto D."/>
            <person name="Vollmers J."/>
            <person name="Rivas-Marin E."/>
            <person name="Kohn T."/>
            <person name="Peeters S.H."/>
            <person name="Heuer A."/>
            <person name="Rast P."/>
            <person name="Oberbeckmann S."/>
            <person name="Bunk B."/>
            <person name="Jeske O."/>
            <person name="Meyerdierks A."/>
            <person name="Storesund J.E."/>
            <person name="Kallscheuer N."/>
            <person name="Luecker S."/>
            <person name="Lage O.M."/>
            <person name="Pohl T."/>
            <person name="Merkel B.J."/>
            <person name="Hornburger P."/>
            <person name="Mueller R.-W."/>
            <person name="Bruemmer F."/>
            <person name="Labrenz M."/>
            <person name="Spormann A.M."/>
            <person name="Op Den Camp H."/>
            <person name="Overmann J."/>
            <person name="Amann R."/>
            <person name="Jetten M.S.M."/>
            <person name="Mascher T."/>
            <person name="Medema M.H."/>
            <person name="Devos D.P."/>
            <person name="Kaster A.-K."/>
            <person name="Ovreas L."/>
            <person name="Rohde M."/>
            <person name="Galperin M.Y."/>
            <person name="Jogler C."/>
        </authorList>
    </citation>
    <scope>NUCLEOTIDE SEQUENCE [LARGE SCALE GENOMIC DNA]</scope>
    <source>
        <strain evidence="2 3">Pan54</strain>
    </source>
</reference>
<keyword evidence="2" id="KW-0378">Hydrolase</keyword>
<name>A0A5C5XF09_9PLAN</name>
<proteinExistence type="predicted"/>
<sequence length="261" mass="29578">MNSVTESKFIDVRGKRTQITIGGAGPVLLYLHSAGGEVEWTRFHEMLAQYFTVYLPAHPGFGDSRGLENIHSITDYAWHYVDLLDVLGLETVPIVGFSLGGWTGMELAILRPERISKMLLVNTAGIRIPEAPMGELFSDDIEKLKSLLFYDPNSPVIEEAMPLSFEDNRILMWLKAREATARVGWNPYLHNPRLPDHLFRIPCPVRILWGNDDQLLPVATGKFLVDALPNATLEIFEKTGHMLPYEQAERFVEEVRKFLSD</sequence>
<dbReference type="EMBL" id="SJPG01000001">
    <property type="protein sequence ID" value="TWT61637.1"/>
    <property type="molecule type" value="Genomic_DNA"/>
</dbReference>
<dbReference type="InterPro" id="IPR000073">
    <property type="entry name" value="AB_hydrolase_1"/>
</dbReference>
<keyword evidence="3" id="KW-1185">Reference proteome</keyword>
<evidence type="ECO:0000313" key="2">
    <source>
        <dbReference type="EMBL" id="TWT61637.1"/>
    </source>
</evidence>
<dbReference type="OrthoDB" id="252464at2"/>
<dbReference type="Pfam" id="PF12697">
    <property type="entry name" value="Abhydrolase_6"/>
    <property type="match status" value="1"/>
</dbReference>
<dbReference type="SUPFAM" id="SSF53474">
    <property type="entry name" value="alpha/beta-Hydrolases"/>
    <property type="match status" value="1"/>
</dbReference>
<gene>
    <name evidence="2" type="primary">mhpC</name>
    <name evidence="2" type="ORF">Pan54_23730</name>
</gene>
<dbReference type="PANTHER" id="PTHR43798">
    <property type="entry name" value="MONOACYLGLYCEROL LIPASE"/>
    <property type="match status" value="1"/>
</dbReference>
<dbReference type="EC" id="3.7.1.14" evidence="2"/>
<dbReference type="GO" id="GO:0016020">
    <property type="term" value="C:membrane"/>
    <property type="evidence" value="ECO:0007669"/>
    <property type="project" value="TreeGrafter"/>
</dbReference>
<dbReference type="Proteomes" id="UP000316095">
    <property type="component" value="Unassembled WGS sequence"/>
</dbReference>